<dbReference type="CDD" id="cd05930">
    <property type="entry name" value="A_NRPS"/>
    <property type="match status" value="1"/>
</dbReference>
<feature type="compositionally biased region" description="Low complexity" evidence="3">
    <location>
        <begin position="161"/>
        <end position="171"/>
    </location>
</feature>
<organism evidence="5">
    <name type="scientific">Pseudo-nitzschia australis</name>
    <dbReference type="NCBI Taxonomy" id="44445"/>
    <lineage>
        <taxon>Eukaryota</taxon>
        <taxon>Sar</taxon>
        <taxon>Stramenopiles</taxon>
        <taxon>Ochrophyta</taxon>
        <taxon>Bacillariophyta</taxon>
        <taxon>Bacillariophyceae</taxon>
        <taxon>Bacillariophycidae</taxon>
        <taxon>Bacillariales</taxon>
        <taxon>Bacillariaceae</taxon>
        <taxon>Pseudo-nitzschia</taxon>
    </lineage>
</organism>
<dbReference type="InterPro" id="IPR006162">
    <property type="entry name" value="Ppantetheine_attach_site"/>
</dbReference>
<dbReference type="Pfam" id="PF00501">
    <property type="entry name" value="AMP-binding"/>
    <property type="match status" value="1"/>
</dbReference>
<evidence type="ECO:0000256" key="2">
    <source>
        <dbReference type="ARBA" id="ARBA00022553"/>
    </source>
</evidence>
<dbReference type="SUPFAM" id="SSF56801">
    <property type="entry name" value="Acetyl-CoA synthetase-like"/>
    <property type="match status" value="1"/>
</dbReference>
<dbReference type="SUPFAM" id="SSF51735">
    <property type="entry name" value="NAD(P)-binding Rossmann-fold domains"/>
    <property type="match status" value="1"/>
</dbReference>
<feature type="domain" description="Carrier" evidence="4">
    <location>
        <begin position="613"/>
        <end position="690"/>
    </location>
</feature>
<dbReference type="InterPro" id="IPR013120">
    <property type="entry name" value="FAR_NAD-bd"/>
</dbReference>
<keyword evidence="2" id="KW-0597">Phosphoprotein</keyword>
<dbReference type="Gene3D" id="3.30.300.30">
    <property type="match status" value="1"/>
</dbReference>
<dbReference type="Gene3D" id="3.40.50.720">
    <property type="entry name" value="NAD(P)-binding Rossmann-like Domain"/>
    <property type="match status" value="1"/>
</dbReference>
<dbReference type="Gene3D" id="1.10.1200.10">
    <property type="entry name" value="ACP-like"/>
    <property type="match status" value="1"/>
</dbReference>
<reference evidence="5" key="1">
    <citation type="submission" date="2021-01" db="EMBL/GenBank/DDBJ databases">
        <authorList>
            <person name="Corre E."/>
            <person name="Pelletier E."/>
            <person name="Niang G."/>
            <person name="Scheremetjew M."/>
            <person name="Finn R."/>
            <person name="Kale V."/>
            <person name="Holt S."/>
            <person name="Cochrane G."/>
            <person name="Meng A."/>
            <person name="Brown T."/>
            <person name="Cohen L."/>
        </authorList>
    </citation>
    <scope>NUCLEOTIDE SEQUENCE</scope>
    <source>
        <strain evidence="5">10249 10 AB</strain>
    </source>
</reference>
<dbReference type="InterPro" id="IPR036736">
    <property type="entry name" value="ACP-like_sf"/>
</dbReference>
<dbReference type="PROSITE" id="PS50075">
    <property type="entry name" value="CARRIER"/>
    <property type="match status" value="1"/>
</dbReference>
<dbReference type="Pfam" id="PF13193">
    <property type="entry name" value="AMP-binding_C"/>
    <property type="match status" value="1"/>
</dbReference>
<dbReference type="PANTHER" id="PTHR44845">
    <property type="entry name" value="CARRIER DOMAIN-CONTAINING PROTEIN"/>
    <property type="match status" value="1"/>
</dbReference>
<dbReference type="EMBL" id="HBIX01021337">
    <property type="protein sequence ID" value="CAE0722234.1"/>
    <property type="molecule type" value="Transcribed_RNA"/>
</dbReference>
<dbReference type="InterPro" id="IPR025110">
    <property type="entry name" value="AMP-bd_C"/>
</dbReference>
<dbReference type="PANTHER" id="PTHR44845:SF6">
    <property type="entry name" value="BETA-ALANINE-ACTIVATING ENZYME"/>
    <property type="match status" value="1"/>
</dbReference>
<dbReference type="InterPro" id="IPR000873">
    <property type="entry name" value="AMP-dep_synth/lig_dom"/>
</dbReference>
<dbReference type="InterPro" id="IPR036291">
    <property type="entry name" value="NAD(P)-bd_dom_sf"/>
</dbReference>
<dbReference type="Gene3D" id="3.40.50.12780">
    <property type="entry name" value="N-terminal domain of ligase-like"/>
    <property type="match status" value="1"/>
</dbReference>
<feature type="region of interest" description="Disordered" evidence="3">
    <location>
        <begin position="159"/>
        <end position="179"/>
    </location>
</feature>
<dbReference type="Pfam" id="PF07993">
    <property type="entry name" value="NAD_binding_4"/>
    <property type="match status" value="1"/>
</dbReference>
<dbReference type="CDD" id="cd05235">
    <property type="entry name" value="SDR_e1"/>
    <property type="match status" value="1"/>
</dbReference>
<proteinExistence type="predicted"/>
<evidence type="ECO:0000256" key="3">
    <source>
        <dbReference type="SAM" id="MobiDB-lite"/>
    </source>
</evidence>
<dbReference type="InterPro" id="IPR042099">
    <property type="entry name" value="ANL_N_sf"/>
</dbReference>
<gene>
    <name evidence="5" type="ORF">PAUS00366_LOCUS14989</name>
</gene>
<dbReference type="InterPro" id="IPR045851">
    <property type="entry name" value="AMP-bd_C_sf"/>
</dbReference>
<evidence type="ECO:0000313" key="5">
    <source>
        <dbReference type="EMBL" id="CAE0722234.1"/>
    </source>
</evidence>
<dbReference type="AlphaFoldDB" id="A0A7S4EMA4"/>
<evidence type="ECO:0000256" key="1">
    <source>
        <dbReference type="ARBA" id="ARBA00022450"/>
    </source>
</evidence>
<dbReference type="Pfam" id="PF00550">
    <property type="entry name" value="PP-binding"/>
    <property type="match status" value="1"/>
</dbReference>
<evidence type="ECO:0000259" key="4">
    <source>
        <dbReference type="PROSITE" id="PS50075"/>
    </source>
</evidence>
<dbReference type="PROSITE" id="PS00012">
    <property type="entry name" value="PHOSPHOPANTETHEINE"/>
    <property type="match status" value="1"/>
</dbReference>
<dbReference type="InterPro" id="IPR010080">
    <property type="entry name" value="Thioester_reductase-like_dom"/>
</dbReference>
<sequence length="1139" mass="125122">METITYANKNFDDLCLHDLFIEQAKKTPDAIALVDYNSSYSAGKKGDDGTIELTYRQVDEITDALAVKLIEDYGVGPDAVVGILLPRCAQYVLAYVAILKAGGAYMPLELVYPKPLLERAVKETNAKLVLTNDTYANRIDDPSLVLALTEEAPFFVDVDGQQQQQQQQQQQERPSYPPPSYVAPKADSLAFCVMSSGTTGTPKGICQTHRAAVHSYLDRIARFPFHTNAETGATEDRAGAGVFFVWELMRPLLQGATTVVIPDHVLFDPDAVTKFVQDRAITRMLWTPSLLQLVLDSMPAEVAKERLSGLRYLWLCGEVVSRDLAVGFTSLLPHVELVNLYSISECHDVSIGDLKRELGPDAKYATCGKAIPGVKFYIVDLEQTDDHEASTKTGVMKLVPDGEKGEVYVGGPVVGRGYLNMPEKTADRFVDNPFLDLEGEDSTIHAPRLYRTGDLGRVLPDSKELEILGRCDFMVKIRGYSVVLGAIETALAKHHKLSSAVVLAVGGEGSRDKKLVAYVVPVSWEDPPSASSVRQFLKDHVPPYAIPSTFCVIDALPVAATAAGKLDRKKLPSHETAKRLRAFSVDDQDVVDADADGNASGNDKAKATTSQMLPENDTEKGILEIWSQLLDLTVEELSVVDSFFEVGGHSLLATKMVKMINERFSAELTIIAVMESPTIRAISNVLLHKGGDEANSAANSIDMQAEALSLDPSVYPFPTRKGNTMSRFRIESSALLKPRVVFLTGGTGYLGSHILSELLQIPGLTTICLARAQNDAAAKQRLIQTMEKYKLLKGTIQAIQSSDEEKKSDETVDLNVFEDILDSRLIAIAGDLSKPLLGMDDMQFKSLALEIDSIIHCGAEVNLIKSYSSLKESNVLGTQEVLRLATTNGFIKTKVKPVHYISTNGIFPVDAKAYFSDDELEKERTSIHLKEDVDLDKFSPFLSEGYAMTKWVAERMCAVAESRGLPVSVMRPGNMAGSSLTGVCNPDDFNYLLLQGILQAGCAPLVDTNYALDLTPVNFAAQSIAHLAVQSPHLVIGQRLHLQSPHKPVPLEKVVEWLNKERSTSTPIESVSRAEWMKRIDTTNEKLSSGWLSFEKYFEAYTWLELDSNNLQQALKGSSIECPDFDIALLEKWFPKSLA</sequence>
<protein>
    <recommendedName>
        <fullName evidence="4">Carrier domain-containing protein</fullName>
    </recommendedName>
</protein>
<dbReference type="NCBIfam" id="TIGR01746">
    <property type="entry name" value="Thioester-redct"/>
    <property type="match status" value="1"/>
</dbReference>
<keyword evidence="1" id="KW-0596">Phosphopantetheine</keyword>
<dbReference type="PIRSF" id="PIRSF001617">
    <property type="entry name" value="Alpha-AR"/>
    <property type="match status" value="1"/>
</dbReference>
<accession>A0A7S4EMA4</accession>
<dbReference type="SUPFAM" id="SSF47336">
    <property type="entry name" value="ACP-like"/>
    <property type="match status" value="1"/>
</dbReference>
<name>A0A7S4EMA4_9STRA</name>
<dbReference type="InterPro" id="IPR009081">
    <property type="entry name" value="PP-bd_ACP"/>
</dbReference>